<proteinExistence type="predicted"/>
<accession>A0A6H5FTX6</accession>
<reference evidence="1 2" key="1">
    <citation type="submission" date="2020-02" db="EMBL/GenBank/DDBJ databases">
        <authorList>
            <person name="Ferguson B K."/>
        </authorList>
    </citation>
    <scope>NUCLEOTIDE SEQUENCE [LARGE SCALE GENOMIC DNA]</scope>
</reference>
<keyword evidence="2" id="KW-1185">Reference proteome</keyword>
<name>A0A6H5FTX6_9HEMI</name>
<dbReference type="EMBL" id="CADCXU010000145">
    <property type="protein sequence ID" value="CAA9993099.1"/>
    <property type="molecule type" value="Genomic_DNA"/>
</dbReference>
<dbReference type="Proteomes" id="UP000479000">
    <property type="component" value="Unassembled WGS sequence"/>
</dbReference>
<organism evidence="1 2">
    <name type="scientific">Nesidiocoris tenuis</name>
    <dbReference type="NCBI Taxonomy" id="355587"/>
    <lineage>
        <taxon>Eukaryota</taxon>
        <taxon>Metazoa</taxon>
        <taxon>Ecdysozoa</taxon>
        <taxon>Arthropoda</taxon>
        <taxon>Hexapoda</taxon>
        <taxon>Insecta</taxon>
        <taxon>Pterygota</taxon>
        <taxon>Neoptera</taxon>
        <taxon>Paraneoptera</taxon>
        <taxon>Hemiptera</taxon>
        <taxon>Heteroptera</taxon>
        <taxon>Panheteroptera</taxon>
        <taxon>Cimicomorpha</taxon>
        <taxon>Miridae</taxon>
        <taxon>Dicyphina</taxon>
        <taxon>Nesidiocoris</taxon>
    </lineage>
</organism>
<evidence type="ECO:0000313" key="2">
    <source>
        <dbReference type="Proteomes" id="UP000479000"/>
    </source>
</evidence>
<gene>
    <name evidence="1" type="ORF">NTEN_LOCUS86</name>
</gene>
<dbReference type="OrthoDB" id="8192083at2759"/>
<sequence length="93" mass="9817">MLKALKPKRKMTLTTPKTRGTNVWLISTPRVALAPTEVAALAAVRAISSSTSFGSADRAARMAGTVYRVLAGTDDAGLPTYDAARSVDPVRQT</sequence>
<dbReference type="AlphaFoldDB" id="A0A6H5FTX6"/>
<evidence type="ECO:0000313" key="1">
    <source>
        <dbReference type="EMBL" id="CAA9993099.1"/>
    </source>
</evidence>
<protein>
    <submittedName>
        <fullName evidence="1">Uncharacterized protein</fullName>
    </submittedName>
</protein>